<evidence type="ECO:0000256" key="1">
    <source>
        <dbReference type="SAM" id="Phobius"/>
    </source>
</evidence>
<comment type="caution">
    <text evidence="2">The sequence shown here is derived from an EMBL/GenBank/DDBJ whole genome shotgun (WGS) entry which is preliminary data.</text>
</comment>
<keyword evidence="1" id="KW-0812">Transmembrane</keyword>
<organism evidence="2 3">
    <name type="scientific">Candidatus Sungbacteria bacterium RIFCSPHIGHO2_01_FULL_47_32</name>
    <dbReference type="NCBI Taxonomy" id="1802264"/>
    <lineage>
        <taxon>Bacteria</taxon>
        <taxon>Candidatus Sungiibacteriota</taxon>
    </lineage>
</organism>
<keyword evidence="1" id="KW-0472">Membrane</keyword>
<evidence type="ECO:0008006" key="4">
    <source>
        <dbReference type="Google" id="ProtNLM"/>
    </source>
</evidence>
<feature type="transmembrane region" description="Helical" evidence="1">
    <location>
        <begin position="30"/>
        <end position="49"/>
    </location>
</feature>
<accession>A0A1G2K3B4</accession>
<keyword evidence="1" id="KW-1133">Transmembrane helix</keyword>
<sequence length="123" mass="13737">MPIALFCSTSFFILAVSFLALERNKRASTTIIIVFSALAVLLQVLDSHSTWAAIQKWGPTTEDNEYARSLFAMIGFWPTSGLKLIFAGIVCAISFYLKITAILTSHNIVFGCIVISNYWQFYV</sequence>
<dbReference type="Proteomes" id="UP000177152">
    <property type="component" value="Unassembled WGS sequence"/>
</dbReference>
<feature type="transmembrane region" description="Helical" evidence="1">
    <location>
        <begin position="70"/>
        <end position="95"/>
    </location>
</feature>
<proteinExistence type="predicted"/>
<dbReference type="AlphaFoldDB" id="A0A1G2K3B4"/>
<gene>
    <name evidence="2" type="ORF">A2633_05350</name>
</gene>
<reference evidence="2 3" key="1">
    <citation type="journal article" date="2016" name="Nat. Commun.">
        <title>Thousands of microbial genomes shed light on interconnected biogeochemical processes in an aquifer system.</title>
        <authorList>
            <person name="Anantharaman K."/>
            <person name="Brown C.T."/>
            <person name="Hug L.A."/>
            <person name="Sharon I."/>
            <person name="Castelle C.J."/>
            <person name="Probst A.J."/>
            <person name="Thomas B.C."/>
            <person name="Singh A."/>
            <person name="Wilkins M.J."/>
            <person name="Karaoz U."/>
            <person name="Brodie E.L."/>
            <person name="Williams K.H."/>
            <person name="Hubbard S.S."/>
            <person name="Banfield J.F."/>
        </authorList>
    </citation>
    <scope>NUCLEOTIDE SEQUENCE [LARGE SCALE GENOMIC DNA]</scope>
</reference>
<evidence type="ECO:0000313" key="3">
    <source>
        <dbReference type="Proteomes" id="UP000177152"/>
    </source>
</evidence>
<name>A0A1G2K3B4_9BACT</name>
<feature type="transmembrane region" description="Helical" evidence="1">
    <location>
        <begin position="101"/>
        <end position="119"/>
    </location>
</feature>
<evidence type="ECO:0000313" key="2">
    <source>
        <dbReference type="EMBL" id="OGZ93912.1"/>
    </source>
</evidence>
<protein>
    <recommendedName>
        <fullName evidence="4">DUF5658 domain-containing protein</fullName>
    </recommendedName>
</protein>
<dbReference type="EMBL" id="MHQC01000047">
    <property type="protein sequence ID" value="OGZ93912.1"/>
    <property type="molecule type" value="Genomic_DNA"/>
</dbReference>